<keyword evidence="1" id="KW-1133">Transmembrane helix</keyword>
<dbReference type="InterPro" id="IPR002013">
    <property type="entry name" value="SAC_dom"/>
</dbReference>
<gene>
    <name evidence="3" type="primary">SAC8</name>
    <name evidence="3" type="ORF">ECANGB1_1032</name>
</gene>
<dbReference type="Pfam" id="PF02383">
    <property type="entry name" value="Syja_N"/>
    <property type="match status" value="1"/>
</dbReference>
<dbReference type="VEuPathDB" id="MicrosporidiaDB:ECANGB1_1032"/>
<protein>
    <submittedName>
        <fullName evidence="3">SAC8</fullName>
    </submittedName>
</protein>
<dbReference type="Proteomes" id="UP000192639">
    <property type="component" value="Unassembled WGS sequence"/>
</dbReference>
<proteinExistence type="predicted"/>
<dbReference type="AlphaFoldDB" id="A0A1Y1S726"/>
<evidence type="ECO:0000256" key="1">
    <source>
        <dbReference type="SAM" id="Phobius"/>
    </source>
</evidence>
<comment type="caution">
    <text evidence="3">The sequence shown here is derived from an EMBL/GenBank/DDBJ whole genome shotgun (WGS) entry which is preliminary data.</text>
</comment>
<keyword evidence="4" id="KW-1185">Reference proteome</keyword>
<accession>A0A1Y1S726</accession>
<dbReference type="PANTHER" id="PTHR45662:SF2">
    <property type="entry name" value="PHOSPHATIDYLINOSITOL-3-PHOSPHATASE SAC1"/>
    <property type="match status" value="1"/>
</dbReference>
<dbReference type="EMBL" id="LWDP01000029">
    <property type="protein sequence ID" value="ORD94206.1"/>
    <property type="molecule type" value="Genomic_DNA"/>
</dbReference>
<organism evidence="3 4">
    <name type="scientific">Enterospora canceri</name>
    <dbReference type="NCBI Taxonomy" id="1081671"/>
    <lineage>
        <taxon>Eukaryota</taxon>
        <taxon>Fungi</taxon>
        <taxon>Fungi incertae sedis</taxon>
        <taxon>Microsporidia</taxon>
        <taxon>Enterocytozoonidae</taxon>
        <taxon>Enterospora</taxon>
    </lineage>
</organism>
<keyword evidence="1" id="KW-0812">Transmembrane</keyword>
<dbReference type="GO" id="GO:0046856">
    <property type="term" value="P:phosphatidylinositol dephosphorylation"/>
    <property type="evidence" value="ECO:0007669"/>
    <property type="project" value="TreeGrafter"/>
</dbReference>
<dbReference type="GO" id="GO:0005783">
    <property type="term" value="C:endoplasmic reticulum"/>
    <property type="evidence" value="ECO:0007669"/>
    <property type="project" value="TreeGrafter"/>
</dbReference>
<evidence type="ECO:0000313" key="4">
    <source>
        <dbReference type="Proteomes" id="UP000192639"/>
    </source>
</evidence>
<evidence type="ECO:0000259" key="2">
    <source>
        <dbReference type="PROSITE" id="PS50275"/>
    </source>
</evidence>
<sequence>MLLKTNYQKPNLIISDGTDEMKIETDVDYIRMSCCYGVYGLIEYKMCEYLIMVKYAVKVGTIEGKEVYEIKEVLLVPLNSKGADSTFIGEVQRFFATTPGFYFSGYNLHEQYKTFRKTVEALNSYESLFKASLADTRVVLEDESSAVDMYKIKKKEDSFFGSRELMAKESKENAQDGRIPPKKRPRDQFVFNYKARETFMKKYQTDRFCISVIQGYFGQFKNYILISRRSTGRMGPRLLCRGADGEGNCANFVETEQIVEYKSALVLLRGSVPLEWNQGQELAYTPTIKIRQQKREEVTKHGVVSLYSDTKESKTTNPTQQHHRKMVELYQNPVKIIYLNLLNSKTGEMMLSNAFENELKDSGYSCYSHNFNGEQIKKKFPFSIESIIPSTMYNDQSIVVRTNCLDSLDRTNAMEYFIAEEVAKRQLKEKLSMFIHEIKRLWIENGKYLSIQYIGTPALHSHNIMSGFYLRSRINDLISSIQRYFVNRLGDSQTEQIYKVLLTDSRNIVIRKRREYYKLTNRNIMICLLMLLSIILGMKIKHKNTDKQNSFKSEEKRIQSRTEEIKEPIASTGKIDRTIENIVKPVTSQPFNTLHSTIITKTAYKTKTVTSTEEVIVSKPPISSPLTLPLENNIISTMITNEVEISKNSTKESSSSTNESAVPKKIKIKRRIYIYNSDEYGISLSEEETNCFIICIMMFVLIGLKYWYYYIWTIDEYEP</sequence>
<name>A0A1Y1S726_9MICR</name>
<feature type="transmembrane region" description="Helical" evidence="1">
    <location>
        <begin position="523"/>
        <end position="540"/>
    </location>
</feature>
<feature type="domain" description="SAC" evidence="2">
    <location>
        <begin position="91"/>
        <end position="455"/>
    </location>
</feature>
<dbReference type="PROSITE" id="PS50275">
    <property type="entry name" value="SAC"/>
    <property type="match status" value="1"/>
</dbReference>
<keyword evidence="1" id="KW-0472">Membrane</keyword>
<evidence type="ECO:0000313" key="3">
    <source>
        <dbReference type="EMBL" id="ORD94206.1"/>
    </source>
</evidence>
<dbReference type="PANTHER" id="PTHR45662">
    <property type="entry name" value="PHOSPHATIDYLINOSITIDE PHOSPHATASE SAC1"/>
    <property type="match status" value="1"/>
</dbReference>
<dbReference type="OrthoDB" id="405996at2759"/>
<feature type="transmembrane region" description="Helical" evidence="1">
    <location>
        <begin position="691"/>
        <end position="709"/>
    </location>
</feature>
<dbReference type="GO" id="GO:0043812">
    <property type="term" value="F:phosphatidylinositol-4-phosphate phosphatase activity"/>
    <property type="evidence" value="ECO:0007669"/>
    <property type="project" value="TreeGrafter"/>
</dbReference>
<reference evidence="3 4" key="1">
    <citation type="journal article" date="2017" name="Environ. Microbiol.">
        <title>Decay of the glycolytic pathway and adaptation to intranuclear parasitism within Enterocytozoonidae microsporidia.</title>
        <authorList>
            <person name="Wiredu Boakye D."/>
            <person name="Jaroenlak P."/>
            <person name="Prachumwat A."/>
            <person name="Williams T.A."/>
            <person name="Bateman K.S."/>
            <person name="Itsathitphaisarn O."/>
            <person name="Sritunyalucksana K."/>
            <person name="Paszkiewicz K.H."/>
            <person name="Moore K.A."/>
            <person name="Stentiford G.D."/>
            <person name="Williams B.A."/>
        </authorList>
    </citation>
    <scope>NUCLEOTIDE SEQUENCE [LARGE SCALE GENOMIC DNA]</scope>
    <source>
        <strain evidence="3 4">GB1</strain>
    </source>
</reference>